<feature type="transmembrane region" description="Helical" evidence="6">
    <location>
        <begin position="143"/>
        <end position="162"/>
    </location>
</feature>
<evidence type="ECO:0000256" key="2">
    <source>
        <dbReference type="ARBA" id="ARBA00022729"/>
    </source>
</evidence>
<evidence type="ECO:0000313" key="9">
    <source>
        <dbReference type="Proteomes" id="UP000004562"/>
    </source>
</evidence>
<dbReference type="InterPro" id="IPR005877">
    <property type="entry name" value="YSIRK_signal_dom"/>
</dbReference>
<feature type="domain" description="G5" evidence="7">
    <location>
        <begin position="997"/>
        <end position="1077"/>
    </location>
</feature>
<dbReference type="HOGENOM" id="CLU_000802_1_0_9"/>
<dbReference type="Pfam" id="PF07554">
    <property type="entry name" value="FIVAR"/>
    <property type="match status" value="2"/>
</dbReference>
<dbReference type="GO" id="GO:0016020">
    <property type="term" value="C:membrane"/>
    <property type="evidence" value="ECO:0007669"/>
    <property type="project" value="InterPro"/>
</dbReference>
<dbReference type="InterPro" id="IPR011098">
    <property type="entry name" value="G5_dom"/>
</dbReference>
<dbReference type="Pfam" id="PF04650">
    <property type="entry name" value="YSIRK_signal"/>
    <property type="match status" value="1"/>
</dbReference>
<feature type="domain" description="G5" evidence="7">
    <location>
        <begin position="1093"/>
        <end position="1173"/>
    </location>
</feature>
<dbReference type="SUPFAM" id="SSF46997">
    <property type="entry name" value="Bacterial immunoglobulin/albumin-binding domains"/>
    <property type="match status" value="2"/>
</dbReference>
<keyword evidence="6" id="KW-0812">Transmembrane</keyword>
<dbReference type="InterPro" id="IPR011505">
    <property type="entry name" value="Peptidase_M26_C_dom"/>
</dbReference>
<feature type="domain" description="G5" evidence="7">
    <location>
        <begin position="1285"/>
        <end position="1365"/>
    </location>
</feature>
<gene>
    <name evidence="8" type="primary">zmpC</name>
    <name evidence="8" type="ORF">HMPREF9384_1501</name>
</gene>
<evidence type="ECO:0000256" key="3">
    <source>
        <dbReference type="ARBA" id="ARBA00022801"/>
    </source>
</evidence>
<feature type="region of interest" description="Disordered" evidence="5">
    <location>
        <begin position="230"/>
        <end position="253"/>
    </location>
</feature>
<evidence type="ECO:0000256" key="4">
    <source>
        <dbReference type="SAM" id="Coils"/>
    </source>
</evidence>
<keyword evidence="2" id="KW-0732">Signal</keyword>
<feature type="domain" description="G5" evidence="7">
    <location>
        <begin position="709"/>
        <end position="789"/>
    </location>
</feature>
<feature type="region of interest" description="Disordered" evidence="5">
    <location>
        <begin position="395"/>
        <end position="528"/>
    </location>
</feature>
<feature type="transmembrane region" description="Helical" evidence="6">
    <location>
        <begin position="20"/>
        <end position="40"/>
    </location>
</feature>
<reference evidence="8 9" key="1">
    <citation type="submission" date="2011-02" db="EMBL/GenBank/DDBJ databases">
        <authorList>
            <person name="Muzny D."/>
            <person name="Qin X."/>
            <person name="Deng J."/>
            <person name="Jiang H."/>
            <person name="Liu Y."/>
            <person name="Qu J."/>
            <person name="Song X.-Z."/>
            <person name="Zhang L."/>
            <person name="Thornton R."/>
            <person name="Coyle M."/>
            <person name="Francisco L."/>
            <person name="Jackson L."/>
            <person name="Javaid M."/>
            <person name="Korchina V."/>
            <person name="Kovar C."/>
            <person name="Mata R."/>
            <person name="Mathew T."/>
            <person name="Ngo R."/>
            <person name="Nguyen L."/>
            <person name="Nguyen N."/>
            <person name="Okwuonu G."/>
            <person name="Ongeri F."/>
            <person name="Pham C."/>
            <person name="Simmons D."/>
            <person name="Wilczek-Boney K."/>
            <person name="Hale W."/>
            <person name="Jakkamsetti A."/>
            <person name="Pham P."/>
            <person name="Ruth R."/>
            <person name="San Lucas F."/>
            <person name="Warren J."/>
            <person name="Zhang J."/>
            <person name="Zhao Z."/>
            <person name="Zhou C."/>
            <person name="Zhu D."/>
            <person name="Lee S."/>
            <person name="Bess C."/>
            <person name="Blankenburg K."/>
            <person name="Forbes L."/>
            <person name="Fu Q."/>
            <person name="Gubbala S."/>
            <person name="Hirani K."/>
            <person name="Jayaseelan J.C."/>
            <person name="Lara F."/>
            <person name="Munidasa M."/>
            <person name="Palculict T."/>
            <person name="Patil S."/>
            <person name="Pu L.-L."/>
            <person name="Saada N."/>
            <person name="Tang L."/>
            <person name="Weissenberger G."/>
            <person name="Zhu Y."/>
            <person name="Hemphill L."/>
            <person name="Shang Y."/>
            <person name="Youmans B."/>
            <person name="Ayvaz T."/>
            <person name="Ross M."/>
            <person name="Santibanez J."/>
            <person name="Aqrawi P."/>
            <person name="Gross S."/>
            <person name="Joshi V."/>
            <person name="Fowler G."/>
            <person name="Nazareth L."/>
            <person name="Reid J."/>
            <person name="Worley K."/>
            <person name="Petrosino J."/>
            <person name="Highlander S."/>
            <person name="Gibbs R."/>
        </authorList>
    </citation>
    <scope>NUCLEOTIDE SEQUENCE [LARGE SCALE GENOMIC DNA]</scope>
    <source>
        <strain evidence="8 9">SK160</strain>
    </source>
</reference>
<feature type="domain" description="G5" evidence="7">
    <location>
        <begin position="613"/>
        <end position="693"/>
    </location>
</feature>
<feature type="domain" description="G5" evidence="7">
    <location>
        <begin position="1381"/>
        <end position="1461"/>
    </location>
</feature>
<dbReference type="SMART" id="SM01208">
    <property type="entry name" value="G5"/>
    <property type="match status" value="12"/>
</dbReference>
<organism evidence="8 9">
    <name type="scientific">Streptococcus sanguinis SK160</name>
    <dbReference type="NCBI Taxonomy" id="888812"/>
    <lineage>
        <taxon>Bacteria</taxon>
        <taxon>Bacillati</taxon>
        <taxon>Bacillota</taxon>
        <taxon>Bacilli</taxon>
        <taxon>Lactobacillales</taxon>
        <taxon>Streptococcaceae</taxon>
        <taxon>Streptococcus</taxon>
    </lineage>
</organism>
<evidence type="ECO:0000256" key="1">
    <source>
        <dbReference type="ARBA" id="ARBA00022670"/>
    </source>
</evidence>
<protein>
    <submittedName>
        <fullName evidence="8">Zinc metalloprotease ZmpC</fullName>
    </submittedName>
</protein>
<feature type="coiled-coil region" evidence="4">
    <location>
        <begin position="1620"/>
        <end position="1654"/>
    </location>
</feature>
<accession>F0IUI9</accession>
<dbReference type="InterPro" id="IPR008006">
    <property type="entry name" value="Peptidase_M26_N_dom"/>
</dbReference>
<dbReference type="InterPro" id="IPR026471">
    <property type="entry name" value="Zmp_18_rpt"/>
</dbReference>
<evidence type="ECO:0000256" key="5">
    <source>
        <dbReference type="SAM" id="MobiDB-lite"/>
    </source>
</evidence>
<keyword evidence="6" id="KW-0472">Membrane</keyword>
<evidence type="ECO:0000313" key="8">
    <source>
        <dbReference type="EMBL" id="EGD38521.1"/>
    </source>
</evidence>
<dbReference type="GO" id="GO:0006508">
    <property type="term" value="P:proteolysis"/>
    <property type="evidence" value="ECO:0007669"/>
    <property type="project" value="UniProtKB-KW"/>
</dbReference>
<proteinExistence type="predicted"/>
<feature type="domain" description="G5" evidence="7">
    <location>
        <begin position="517"/>
        <end position="597"/>
    </location>
</feature>
<dbReference type="Pfam" id="PF07580">
    <property type="entry name" value="Peptidase_M26_C"/>
    <property type="match status" value="1"/>
</dbReference>
<dbReference type="NCBIfam" id="TIGR01168">
    <property type="entry name" value="YSIRK_signal"/>
    <property type="match status" value="1"/>
</dbReference>
<keyword evidence="1 8" id="KW-0645">Protease</keyword>
<feature type="domain" description="G5" evidence="7">
    <location>
        <begin position="901"/>
        <end position="981"/>
    </location>
</feature>
<dbReference type="EMBL" id="AEXZ01000009">
    <property type="protein sequence ID" value="EGD38521.1"/>
    <property type="molecule type" value="Genomic_DNA"/>
</dbReference>
<keyword evidence="6" id="KW-1133">Transmembrane helix</keyword>
<feature type="domain" description="G5" evidence="7">
    <location>
        <begin position="278"/>
        <end position="358"/>
    </location>
</feature>
<feature type="transmembrane region" description="Helical" evidence="6">
    <location>
        <begin position="113"/>
        <end position="131"/>
    </location>
</feature>
<keyword evidence="8" id="KW-0482">Metalloprotease</keyword>
<name>F0IUI9_STRSA</name>
<dbReference type="Proteomes" id="UP000004562">
    <property type="component" value="Unassembled WGS sequence"/>
</dbReference>
<dbReference type="RefSeq" id="WP_002912304.1">
    <property type="nucleotide sequence ID" value="NZ_GL872447.1"/>
</dbReference>
<feature type="domain" description="G5" evidence="7">
    <location>
        <begin position="1189"/>
        <end position="1269"/>
    </location>
</feature>
<feature type="domain" description="G5" evidence="7">
    <location>
        <begin position="805"/>
        <end position="885"/>
    </location>
</feature>
<sequence>MEKRITGDTLQRYSFRKLSVGLVSATIGSFFLSTAIGGNISTVEAAEVSAGKTVPVQYHYVVESELTEAEKNAVVKELPKFVEENSDAYYLVYRPKTQGLSAKSLPNTGYSSLWEATFAAAGLTLAVLVIARGRNGKRYLSSILLVTGLGSILLAPSVFAVTNIELAAYNQRLNLTVGDKLPEPLEIAGFEYVGYLKSGEQGKENAAGSHQLPTAQKDLSAVEVDQQAGKSASLFGKPSAANKPASTETEKLTEQEKEIIAAKEREFARLSPVTEVPELEFKSQESSQTQVLPYQTEYQYSNELAEGQSQVIRAGVAGTRTVVTRNYIAGKEIVKSEVVSDQVTAEPVSEIVLVGTAAVKSVPKEAPVQEVPELTTYGTTPDVAPVHQVQELTTYGTTPDTAPVNESPELTTYGTAADTAPVNEVPELTTYGTAPDTAPVNEVPELTTYGTAPDTAPVQEVPELTTYGTAPDTAPVNEVPELTTYGTAPDTAPVQEVPELTTYGTAPDEAPMHQAPELELTATDETRREKIDFSVEEQYTDEIPEGSRQIVTPGVQGERAITTRIYTSNGQEVDRQVLSDEEILAAVTQIIKVGTSKSSLIPADAPKVEELPEYPLTYTDETRVEKINYTIREEETDELVRDARQIATPGVEGERTIKTRVYSSNGQEIDRQELSNEETLAPVTQVVKVGTAKPYLVPTDSPKTDALPEYPLTYTDETRIEKIAFNIEEQYTDELPQDARQIATPGVQGERTIKTRVYSSNGQEVDRQELSNEETLAPVMQVVKVGTAKPHMIPNDAPKAEALPEYPLTYTDETRVEKVAFNILEQYTDELPQDARQIATPGVQGERTIKTRVYSSNGQEIDRQELSNEETLAPVTQVVKVGTAKSTMVPSEAPKADALPEYPLTYTDETRVEKINFTIREEETDELVRDARQIATPGVEGERTIKTRVYSSNGQEVDRQEISNEETLAPVTQVVKVGTAKPNMVPNDAPKADALPEYPLTYTDEMRVEKINFTIREEETDELVRDARQIATPGVQGERTIKTRIYSSNGQEIDRQELSNEETLTLVTQIVKIGTAKPTMVPNDAPKADTLPEYPLTYTDETRVEKITFNIEEQYTDELVRDARQIATPGVEGERTIKTRVYSSNGQEIDRQELSNEETLAPVTQVVKVGTAKPNMLPSDAPKAEVLPEYPLTYTDETRVEKIAFNIEEQYTDELPQDARQIATPGVQGERTIKTRVYSSNGQEIDRQELSNEETLAPVTQVIKVGTAKPHMVPNEAPKADALPEYPLTFTDETRVEKINFTIREEETDELVRDARQIATPGVQGERTIKTRVYSSNGQEIDRQELSNEETLAPVTQVVKVGTAKPNMLPSDAPKAEVLPEYPLTYTDETRVEKINFTIREEETDELVQDARQITTPGVQGERTIKTRVYSSNGQEIDRQELSNEETLAPVPQVVKVGTAKPTMVPSDAPKADALPEYPLTYTDETRVEKINFTIREEETDELVRDARQITTPGVQGERTIKTRVYSSNGQEINRQELSNEETLAPVTQIVKVGTAKPNMVPNEAPKADVLEEFDLIPLHNLLAEADQIKAQARYFNDSQSHQTSYDTALTAGQAILSQSNASQAEVNQLVEQINQAKAQLSGLEVVKTALQTEYDLNPTIKTTAKYKNADSDKQTAYTDELAKAEGVLNNQTATQVQVNQAFASLTAAKEALNGVPKVKPTVSILSLTENADDKSVTVQYRLEDLTQSFRSATAELYQGDQLVRTLPITNFAGSLKIGDLDYYTGYSLKTKLTYELDNGSFTDLETDSRNFELEYKKIAFRDIDSAEFYRKENDQFKRVVSMSSMPTDLSTYFVKVKSSESKEMLLPVHSIAESHKDGRDVYKVTVSLPELVQEGETGYKSGYDFYISKAVPSQQNVYTSFAGLIDAMKQNMAGNYVLGADLDASEVSLAPADYVYLKGNFTGSLTGNHNGKQYAIYNLAKPLFENLKSGSSVSNLDLKEVNIVGTYDSAALARNAENARITDVSVQGRVEVKENASQVAGLVVIANNTQITNSSFTGTIVSNDKQGKEYNVGGLVANLKGGNSLISQSRADVTILAGARANNQRFGGLVGRLENNARISRSYVAGKIQNSTKNGQIGGVVGSNYFNGLIDNVISNVSGTNVYSISGDQGYENNRITEAYAVEGNKTLENDKFVTSTLTLNEAEEKLASLDITTTLEDTNLNIYSVNYAQEKNAREDRLIAYANMEKLLPFYNKETIVAYGNKLPDNHKLNTEYLLDVVPMKGDQIITDINSNKTGINRLMLHFEDNTVDYLDLTYKGDFKYKAIAEYSVNGLDLLYTPEAFLSDYSRVLNQVLPELNKVVLDSPAMRTVLGVNADTSLDDLYLDTAFDQVKTKLSEELRKVLAMDKSINTEGDVVADYVAQKITANKEAFLLGLTYLNRWYNINYDNINVKDLSAYKFDFFGNHNASTLDTIISLGKSGFNNLKAKNNYMAYDTSLSEATGKRGLFNYLEGYRQLFLPDKSNNEWLKTNTKAYIVEAKSDVAEARQLQDAAEGKSKYSVGVYDKITADNWEHKGMLLPLLTMTEKGVYAISNMSTISMGAYDRYRLDANGRVRTDAELAEFVEDRVRKTAEYQRDHYDFWYKILSDESKDKLFRSVLVYDGFSLVDKDGKRYWAPANDKKSLAMQEFFGPAGKWYPSKGYNAYATGNVTHFDAAKLLEDYGNSVYTHEMTHNSDGGIYFEGNGRREGLGAELYARGLLQSTPSADEATITLNTLFKVDKDSKTRLHTYNFKERVQNAEDLQHYVHGMFDMIYTLDYLEGTSMLKQSDDAKLQWFRKMENYYITDKYGKETHAGNQTRSFTAEEIKQLKTFNSLIENDVITRRENKDSGKYGRNGYLSLSLFSPIYSALSNPNGAPGDVMFRRTAYELLAAKGYHEGFIPYVSGKYSKEAFDEGKKTWDGWSGRDVGLVTDQKVLENVFKGEYDSWLAFKKAMYKERIDQLTKLKPITIEYELKNPNSTKKVTIRSYEEMQKLMDEAVAEDVRNITNATSRVDASWVNLLKKKIYNAYLRETDDFRQSIFNK</sequence>
<dbReference type="PROSITE" id="PS51109">
    <property type="entry name" value="G5"/>
    <property type="match status" value="12"/>
</dbReference>
<dbReference type="PATRIC" id="fig|888812.3.peg.1481"/>
<dbReference type="GO" id="GO:0008270">
    <property type="term" value="F:zinc ion binding"/>
    <property type="evidence" value="ECO:0007669"/>
    <property type="project" value="InterPro"/>
</dbReference>
<keyword evidence="3" id="KW-0378">Hydrolase</keyword>
<dbReference type="Gene3D" id="1.20.5.420">
    <property type="entry name" value="Immunoglobulin FC, subunit C"/>
    <property type="match status" value="1"/>
</dbReference>
<dbReference type="NCBIfam" id="TIGR04227">
    <property type="entry name" value="zmp_18_rpt"/>
    <property type="match status" value="8"/>
</dbReference>
<evidence type="ECO:0000259" key="7">
    <source>
        <dbReference type="PROSITE" id="PS51109"/>
    </source>
</evidence>
<dbReference type="InterPro" id="IPR009063">
    <property type="entry name" value="Ig/albumin-bd_sf"/>
</dbReference>
<dbReference type="Gene3D" id="1.20.120.1850">
    <property type="entry name" value="Ebh helix bundles repeating unit (S and A modules)"/>
    <property type="match status" value="1"/>
</dbReference>
<dbReference type="Gene3D" id="2.20.230.10">
    <property type="entry name" value="Resuscitation-promoting factor rpfb"/>
    <property type="match status" value="12"/>
</dbReference>
<dbReference type="Gene3D" id="2.160.20.110">
    <property type="match status" value="1"/>
</dbReference>
<comment type="caution">
    <text evidence="8">The sequence shown here is derived from an EMBL/GenBank/DDBJ whole genome shotgun (WGS) entry which is preliminary data.</text>
</comment>
<keyword evidence="4" id="KW-0175">Coiled coil</keyword>
<evidence type="ECO:0000256" key="6">
    <source>
        <dbReference type="SAM" id="Phobius"/>
    </source>
</evidence>
<dbReference type="GO" id="GO:0005576">
    <property type="term" value="C:extracellular region"/>
    <property type="evidence" value="ECO:0007669"/>
    <property type="project" value="InterPro"/>
</dbReference>
<dbReference type="Pfam" id="PF07501">
    <property type="entry name" value="G5"/>
    <property type="match status" value="12"/>
</dbReference>
<dbReference type="GO" id="GO:0004222">
    <property type="term" value="F:metalloendopeptidase activity"/>
    <property type="evidence" value="ECO:0007669"/>
    <property type="project" value="InterPro"/>
</dbReference>
<dbReference type="Pfam" id="PF05342">
    <property type="entry name" value="Peptidase_M26_N"/>
    <property type="match status" value="1"/>
</dbReference>
<feature type="domain" description="G5" evidence="7">
    <location>
        <begin position="1477"/>
        <end position="1557"/>
    </location>
</feature>